<feature type="region of interest" description="Disordered" evidence="1">
    <location>
        <begin position="36"/>
        <end position="72"/>
    </location>
</feature>
<dbReference type="PROSITE" id="PS51257">
    <property type="entry name" value="PROKAR_LIPOPROTEIN"/>
    <property type="match status" value="1"/>
</dbReference>
<dbReference type="CDD" id="cd08500">
    <property type="entry name" value="PBP2_NikA_DppA_OppA_like_4"/>
    <property type="match status" value="1"/>
</dbReference>
<dbReference type="InterPro" id="IPR000914">
    <property type="entry name" value="SBP_5_dom"/>
</dbReference>
<protein>
    <submittedName>
        <fullName evidence="3">Peptide/nickel transport system substrate-binding protein</fullName>
    </submittedName>
</protein>
<dbReference type="PANTHER" id="PTHR30290">
    <property type="entry name" value="PERIPLASMIC BINDING COMPONENT OF ABC TRANSPORTER"/>
    <property type="match status" value="1"/>
</dbReference>
<evidence type="ECO:0000313" key="3">
    <source>
        <dbReference type="EMBL" id="REF36277.1"/>
    </source>
</evidence>
<dbReference type="AlphaFoldDB" id="A0A3D9V436"/>
<dbReference type="Gene3D" id="3.40.190.10">
    <property type="entry name" value="Periplasmic binding protein-like II"/>
    <property type="match status" value="1"/>
</dbReference>
<dbReference type="InterPro" id="IPR039424">
    <property type="entry name" value="SBP_5"/>
</dbReference>
<feature type="compositionally biased region" description="Basic and acidic residues" evidence="1">
    <location>
        <begin position="41"/>
        <end position="57"/>
    </location>
</feature>
<dbReference type="Gene3D" id="3.10.105.10">
    <property type="entry name" value="Dipeptide-binding Protein, Domain 3"/>
    <property type="match status" value="1"/>
</dbReference>
<keyword evidence="4" id="KW-1185">Reference proteome</keyword>
<dbReference type="PANTHER" id="PTHR30290:SF62">
    <property type="entry name" value="OLIGOPEPTIDE ABC TRANSPORTER, PERIPLASMIC OLIGOPEPTIDE-BINDING PROTEIN"/>
    <property type="match status" value="1"/>
</dbReference>
<dbReference type="RefSeq" id="WP_115849940.1">
    <property type="nucleotide sequence ID" value="NZ_QTUC01000001.1"/>
</dbReference>
<dbReference type="GO" id="GO:0015833">
    <property type="term" value="P:peptide transport"/>
    <property type="evidence" value="ECO:0007669"/>
    <property type="project" value="TreeGrafter"/>
</dbReference>
<dbReference type="InterPro" id="IPR006311">
    <property type="entry name" value="TAT_signal"/>
</dbReference>
<dbReference type="PROSITE" id="PS51318">
    <property type="entry name" value="TAT"/>
    <property type="match status" value="1"/>
</dbReference>
<name>A0A3D9V436_THECX</name>
<reference evidence="3 4" key="1">
    <citation type="submission" date="2018-08" db="EMBL/GenBank/DDBJ databases">
        <title>Sequencing the genomes of 1000 actinobacteria strains.</title>
        <authorList>
            <person name="Klenk H.-P."/>
        </authorList>
    </citation>
    <scope>NUCLEOTIDE SEQUENCE [LARGE SCALE GENOMIC DNA]</scope>
    <source>
        <strain evidence="3 4">DSM 22891</strain>
    </source>
</reference>
<dbReference type="OrthoDB" id="3713816at2"/>
<dbReference type="EMBL" id="QTUC01000001">
    <property type="protein sequence ID" value="REF36277.1"/>
    <property type="molecule type" value="Genomic_DNA"/>
</dbReference>
<evidence type="ECO:0000313" key="4">
    <source>
        <dbReference type="Proteomes" id="UP000256485"/>
    </source>
</evidence>
<proteinExistence type="predicted"/>
<dbReference type="GO" id="GO:1904680">
    <property type="term" value="F:peptide transmembrane transporter activity"/>
    <property type="evidence" value="ECO:0007669"/>
    <property type="project" value="TreeGrafter"/>
</dbReference>
<comment type="caution">
    <text evidence="3">The sequence shown here is derived from an EMBL/GenBank/DDBJ whole genome shotgun (WGS) entry which is preliminary data.</text>
</comment>
<gene>
    <name evidence="3" type="ORF">DFJ64_1683</name>
</gene>
<feature type="domain" description="Solute-binding protein family 5" evidence="2">
    <location>
        <begin position="132"/>
        <end position="535"/>
    </location>
</feature>
<dbReference type="Pfam" id="PF00496">
    <property type="entry name" value="SBP_bac_5"/>
    <property type="match status" value="1"/>
</dbReference>
<accession>A0A3D9V436</accession>
<dbReference type="SUPFAM" id="SSF53850">
    <property type="entry name" value="Periplasmic binding protein-like II"/>
    <property type="match status" value="1"/>
</dbReference>
<evidence type="ECO:0000256" key="1">
    <source>
        <dbReference type="SAM" id="MobiDB-lite"/>
    </source>
</evidence>
<evidence type="ECO:0000259" key="2">
    <source>
        <dbReference type="Pfam" id="PF00496"/>
    </source>
</evidence>
<dbReference type="Proteomes" id="UP000256485">
    <property type="component" value="Unassembled WGS sequence"/>
</dbReference>
<sequence length="662" mass="75345">MVNPRRQHGRLSRRDLVQAGGALLATVSLVGCEALSTKPATRREPSRNSATRTKEAPELAEQVKAGKLPPLKERLPENPLVLEPAQEIGAYGGRWRTFIQGIDGASVYENIGYEPLVRWTPDFTGIMPNIVEWERSDDGREYVFHCRRGMKWSDGEPFTAADIAFAYEDVISNEDLFPVFPEWLAPGGKPAEFELVDELTCRFVFAKPHAFFLEHLASPHGNLLGATPKHYLERFHKKYNPEIDSLVKKEKLEDWNQLYFGKGGDGPAGLALWQNPELPVLLPWTVATPLTTDRLVCKRNPYYWKVDPEGNQLPYLDEVEIEVITNAETATLRTSNGEFTLPSTDVLTPQNKPVYARNQEKGDYRIIEQNTSDINAGVICLNLTHKDRAMREVFQNKDFRIGLSYAINREELIAAVHQRQGEPYQSAPRPESEYYDERLAKQYTEYDPDLANEYLDRAGYRQRDSDGFRLRPDGKRILFTLELPGSGFDPTYPSTANLVAQYFEKVGVQMRVQPQGGPLFWERLFANEHDAVMYSAENGLRDAILDPGWFFPIGGRCYYARLWADWYASGGKSGEEPPPAPRRQMEIYDQIKTTPDLDKQRELFAEILRISAEEFYCIGTVLIASRYTIAQNKVRNIPEPIPEGSLYPDPAPIGPELLYIRE</sequence>
<organism evidence="3 4">
    <name type="scientific">Thermasporomyces composti</name>
    <dbReference type="NCBI Taxonomy" id="696763"/>
    <lineage>
        <taxon>Bacteria</taxon>
        <taxon>Bacillati</taxon>
        <taxon>Actinomycetota</taxon>
        <taxon>Actinomycetes</taxon>
        <taxon>Propionibacteriales</taxon>
        <taxon>Nocardioidaceae</taxon>
        <taxon>Thermasporomyces</taxon>
    </lineage>
</organism>